<dbReference type="Pfam" id="PF07695">
    <property type="entry name" value="7TMR-DISM_7TM"/>
    <property type="match status" value="1"/>
</dbReference>
<evidence type="ECO:0000256" key="1">
    <source>
        <dbReference type="SAM" id="Phobius"/>
    </source>
</evidence>
<dbReference type="Pfam" id="PF00563">
    <property type="entry name" value="EAL"/>
    <property type="match status" value="1"/>
</dbReference>
<dbReference type="PANTHER" id="PTHR33121">
    <property type="entry name" value="CYCLIC DI-GMP PHOSPHODIESTERASE PDEF"/>
    <property type="match status" value="1"/>
</dbReference>
<dbReference type="PROSITE" id="PS50883">
    <property type="entry name" value="EAL"/>
    <property type="match status" value="1"/>
</dbReference>
<evidence type="ECO:0000313" key="4">
    <source>
        <dbReference type="Proteomes" id="UP001157133"/>
    </source>
</evidence>
<feature type="transmembrane region" description="Helical" evidence="1">
    <location>
        <begin position="259"/>
        <end position="278"/>
    </location>
</feature>
<gene>
    <name evidence="3" type="ORF">theurythT_31370</name>
</gene>
<dbReference type="Pfam" id="PF07696">
    <property type="entry name" value="7TMR-DISMED2"/>
    <property type="match status" value="1"/>
</dbReference>
<feature type="transmembrane region" description="Helical" evidence="1">
    <location>
        <begin position="345"/>
        <end position="367"/>
    </location>
</feature>
<feature type="transmembrane region" description="Helical" evidence="1">
    <location>
        <begin position="314"/>
        <end position="333"/>
    </location>
</feature>
<dbReference type="InterPro" id="IPR035919">
    <property type="entry name" value="EAL_sf"/>
</dbReference>
<accession>A0ABQ6H6V1</accession>
<evidence type="ECO:0000313" key="3">
    <source>
        <dbReference type="EMBL" id="GLX83684.1"/>
    </source>
</evidence>
<keyword evidence="4" id="KW-1185">Reference proteome</keyword>
<feature type="transmembrane region" description="Helical" evidence="1">
    <location>
        <begin position="290"/>
        <end position="308"/>
    </location>
</feature>
<dbReference type="Proteomes" id="UP001157133">
    <property type="component" value="Unassembled WGS sequence"/>
</dbReference>
<feature type="transmembrane region" description="Helical" evidence="1">
    <location>
        <begin position="373"/>
        <end position="394"/>
    </location>
</feature>
<dbReference type="InterPro" id="IPR000160">
    <property type="entry name" value="GGDEF_dom"/>
</dbReference>
<keyword evidence="1" id="KW-0812">Transmembrane</keyword>
<dbReference type="InterPro" id="IPR011623">
    <property type="entry name" value="7TMR_DISM_rcpt_extracell_dom1"/>
</dbReference>
<organism evidence="3 4">
    <name type="scientific">Thalassotalea eurytherma</name>
    <dbReference type="NCBI Taxonomy" id="1144278"/>
    <lineage>
        <taxon>Bacteria</taxon>
        <taxon>Pseudomonadati</taxon>
        <taxon>Pseudomonadota</taxon>
        <taxon>Gammaproteobacteria</taxon>
        <taxon>Alteromonadales</taxon>
        <taxon>Colwelliaceae</taxon>
        <taxon>Thalassotalea</taxon>
    </lineage>
</organism>
<dbReference type="Pfam" id="PF00990">
    <property type="entry name" value="GGDEF"/>
    <property type="match status" value="1"/>
</dbReference>
<comment type="caution">
    <text evidence="3">The sequence shown here is derived from an EMBL/GenBank/DDBJ whole genome shotgun (WGS) entry which is preliminary data.</text>
</comment>
<keyword evidence="1" id="KW-0472">Membrane</keyword>
<dbReference type="InterPro" id="IPR011622">
    <property type="entry name" value="7TMR_DISM_rcpt_extracell_dom2"/>
</dbReference>
<dbReference type="SMART" id="SM00052">
    <property type="entry name" value="EAL"/>
    <property type="match status" value="1"/>
</dbReference>
<evidence type="ECO:0000259" key="2">
    <source>
        <dbReference type="PROSITE" id="PS50883"/>
    </source>
</evidence>
<dbReference type="CDD" id="cd01948">
    <property type="entry name" value="EAL"/>
    <property type="match status" value="1"/>
</dbReference>
<dbReference type="PANTHER" id="PTHR33121:SF70">
    <property type="entry name" value="SIGNALING PROTEIN YKOW"/>
    <property type="match status" value="1"/>
</dbReference>
<dbReference type="InterPro" id="IPR050706">
    <property type="entry name" value="Cyclic-di-GMP_PDE-like"/>
</dbReference>
<proteinExistence type="predicted"/>
<sequence>MRNQSFMPRAIKPLIIMVFLTLIFFVVHSSTNFLARYTHQTVELKDNINIDYRYFIDKKPSASPEKMLELLQQFIPEDAKNIPYQLADQTYWVLGKYLNNSNQTEAFVLHIDNAMLDVLEVYELDQFLNITQVFNLKDFTQNNEILTFPHFSFELTPFQDKRFFIKLKTYGPPEIPINLYKIQAFNDNLQASIALYGAFVSCIVLMALYNLVLYLSIKDKVYICYLTYLVSTFLTVTSLNGFGYLLFGYELQQWLQSHIIQVNIMIIISLLLFTSYFLQYDQEDSWVAKTSSTLCIALGIIGIGLSYTDLIFQAKVFFSIQPFFYLYAIFIIAQKLTTTFTWARFYFISWLPFLGGAAIQPLALLNIIESSFWTNHAFLIGVMVETTFMAFALGERMRMSEQQKIATLTYHEDTKILKSLNLENRIKQLRMQGETDFAVLAIEPEQINVVSLYVENYEVNDLYKSIEQGLNSLFLYNDNVESLIQGKQKICVDEMGTIYLLFKQKQEEEITVFIESILRKFKEIYRVKNVNFPLSATVGIALNKNNELKTESLMQHAKYAIEQAKKRQLPWLYYQHESHKKDAYLLDLAADMIKAYNNNEFELLHQPQVDLKTLKVCGSEVLLRWTKADGTIVPNDVFIPLAIDVGLIKQISYWVFKQALKQQQEIIESGYHSHLISVNMTNKDVTEPNFYNFINDTINQMKVAPEHIVIELTNPSKLITNPNALANMKNINALGLTLSVDDFGEGDSNISHISKLPCQELKLDNKLIESLLSLPKQQKIIKGTIKIAKMLGIEVVAEGIESQEEELQLRELGCDIGQGYFYTQPLPLPQYLKWLEDNRLGLNR</sequence>
<feature type="transmembrane region" description="Helical" evidence="1">
    <location>
        <begin position="193"/>
        <end position="215"/>
    </location>
</feature>
<reference evidence="3 4" key="1">
    <citation type="submission" date="2023-03" db="EMBL/GenBank/DDBJ databases">
        <title>Draft genome sequence of Thalassotalea eurytherma JCM 18482T.</title>
        <authorList>
            <person name="Sawabe T."/>
        </authorList>
    </citation>
    <scope>NUCLEOTIDE SEQUENCE [LARGE SCALE GENOMIC DNA]</scope>
    <source>
        <strain evidence="3 4">JCM 18482</strain>
    </source>
</reference>
<dbReference type="InterPro" id="IPR029787">
    <property type="entry name" value="Nucleotide_cyclase"/>
</dbReference>
<protein>
    <recommendedName>
        <fullName evidence="2">EAL domain-containing protein</fullName>
    </recommendedName>
</protein>
<dbReference type="SUPFAM" id="SSF141868">
    <property type="entry name" value="EAL domain-like"/>
    <property type="match status" value="1"/>
</dbReference>
<feature type="transmembrane region" description="Helical" evidence="1">
    <location>
        <begin position="222"/>
        <end position="247"/>
    </location>
</feature>
<dbReference type="EMBL" id="BSSU01000021">
    <property type="protein sequence ID" value="GLX83684.1"/>
    <property type="molecule type" value="Genomic_DNA"/>
</dbReference>
<dbReference type="RefSeq" id="WP_284209163.1">
    <property type="nucleotide sequence ID" value="NZ_BSSU01000021.1"/>
</dbReference>
<name>A0ABQ6H6V1_9GAMM</name>
<dbReference type="SUPFAM" id="SSF55073">
    <property type="entry name" value="Nucleotide cyclase"/>
    <property type="match status" value="1"/>
</dbReference>
<feature type="domain" description="EAL" evidence="2">
    <location>
        <begin position="585"/>
        <end position="839"/>
    </location>
</feature>
<dbReference type="Gene3D" id="3.30.70.270">
    <property type="match status" value="1"/>
</dbReference>
<dbReference type="InterPro" id="IPR043128">
    <property type="entry name" value="Rev_trsase/Diguanyl_cyclase"/>
</dbReference>
<keyword evidence="1" id="KW-1133">Transmembrane helix</keyword>
<dbReference type="InterPro" id="IPR001633">
    <property type="entry name" value="EAL_dom"/>
</dbReference>
<dbReference type="Gene3D" id="3.20.20.450">
    <property type="entry name" value="EAL domain"/>
    <property type="match status" value="1"/>
</dbReference>
<dbReference type="Gene3D" id="2.60.40.2380">
    <property type="match status" value="1"/>
</dbReference>